<sequence>MVSTRCLPISIGLSLTVNCIDDSTSPTSLVSLTPYFPVCSNFVSNITKRFFSIRNSFDV</sequence>
<organism evidence="1 2">
    <name type="scientific">Rotaria magnacalcarata</name>
    <dbReference type="NCBI Taxonomy" id="392030"/>
    <lineage>
        <taxon>Eukaryota</taxon>
        <taxon>Metazoa</taxon>
        <taxon>Spiralia</taxon>
        <taxon>Gnathifera</taxon>
        <taxon>Rotifera</taxon>
        <taxon>Eurotatoria</taxon>
        <taxon>Bdelloidea</taxon>
        <taxon>Philodinida</taxon>
        <taxon>Philodinidae</taxon>
        <taxon>Rotaria</taxon>
    </lineage>
</organism>
<evidence type="ECO:0000313" key="1">
    <source>
        <dbReference type="EMBL" id="CAF4984649.1"/>
    </source>
</evidence>
<comment type="caution">
    <text evidence="1">The sequence shown here is derived from an EMBL/GenBank/DDBJ whole genome shotgun (WGS) entry which is preliminary data.</text>
</comment>
<protein>
    <submittedName>
        <fullName evidence="1">Uncharacterized protein</fullName>
    </submittedName>
</protein>
<dbReference type="EMBL" id="CAJOBI010198774">
    <property type="protein sequence ID" value="CAF4984649.1"/>
    <property type="molecule type" value="Genomic_DNA"/>
</dbReference>
<evidence type="ECO:0000313" key="2">
    <source>
        <dbReference type="Proteomes" id="UP000676336"/>
    </source>
</evidence>
<dbReference type="Proteomes" id="UP000676336">
    <property type="component" value="Unassembled WGS sequence"/>
</dbReference>
<gene>
    <name evidence="1" type="ORF">SMN809_LOCUS55918</name>
</gene>
<accession>A0A8S3D7Q6</accession>
<proteinExistence type="predicted"/>
<reference evidence="1" key="1">
    <citation type="submission" date="2021-02" db="EMBL/GenBank/DDBJ databases">
        <authorList>
            <person name="Nowell W R."/>
        </authorList>
    </citation>
    <scope>NUCLEOTIDE SEQUENCE</scope>
</reference>
<feature type="non-terminal residue" evidence="1">
    <location>
        <position position="59"/>
    </location>
</feature>
<dbReference type="AlphaFoldDB" id="A0A8S3D7Q6"/>
<name>A0A8S3D7Q6_9BILA</name>